<dbReference type="Gene3D" id="3.90.1410.10">
    <property type="entry name" value="set domain protein methyltransferase, domain 1"/>
    <property type="match status" value="1"/>
</dbReference>
<dbReference type="Proteomes" id="UP000265618">
    <property type="component" value="Unassembled WGS sequence"/>
</dbReference>
<evidence type="ECO:0008006" key="4">
    <source>
        <dbReference type="Google" id="ProtNLM"/>
    </source>
</evidence>
<accession>A0A9K3GIQ7</accession>
<protein>
    <recommendedName>
        <fullName evidence="4">SET domain-containing protein</fullName>
    </recommendedName>
</protein>
<dbReference type="AlphaFoldDB" id="A0A9K3GIQ7"/>
<organism evidence="2 3">
    <name type="scientific">Kipferlia bialata</name>
    <dbReference type="NCBI Taxonomy" id="797122"/>
    <lineage>
        <taxon>Eukaryota</taxon>
        <taxon>Metamonada</taxon>
        <taxon>Carpediemonas-like organisms</taxon>
        <taxon>Kipferlia</taxon>
    </lineage>
</organism>
<dbReference type="EMBL" id="BDIP01001379">
    <property type="protein sequence ID" value="GIQ84282.1"/>
    <property type="molecule type" value="Genomic_DNA"/>
</dbReference>
<gene>
    <name evidence="2" type="ORF">KIPB_005743</name>
</gene>
<dbReference type="PANTHER" id="PTHR13271:SF152">
    <property type="entry name" value="UBIQUITIN-LIKE DOMAIN-CONTAINING PROTEIN"/>
    <property type="match status" value="1"/>
</dbReference>
<evidence type="ECO:0000313" key="2">
    <source>
        <dbReference type="EMBL" id="GIQ84282.1"/>
    </source>
</evidence>
<feature type="compositionally biased region" description="Acidic residues" evidence="1">
    <location>
        <begin position="478"/>
        <end position="492"/>
    </location>
</feature>
<feature type="compositionally biased region" description="Acidic residues" evidence="1">
    <location>
        <begin position="500"/>
        <end position="509"/>
    </location>
</feature>
<evidence type="ECO:0000256" key="1">
    <source>
        <dbReference type="SAM" id="MobiDB-lite"/>
    </source>
</evidence>
<comment type="caution">
    <text evidence="2">The sequence shown here is derived from an EMBL/GenBank/DDBJ whole genome shotgun (WGS) entry which is preliminary data.</text>
</comment>
<dbReference type="InterPro" id="IPR046341">
    <property type="entry name" value="SET_dom_sf"/>
</dbReference>
<keyword evidence="3" id="KW-1185">Reference proteome</keyword>
<dbReference type="PANTHER" id="PTHR13271">
    <property type="entry name" value="UNCHARACTERIZED PUTATIVE METHYLTRANSFERASE"/>
    <property type="match status" value="1"/>
</dbReference>
<evidence type="ECO:0000313" key="3">
    <source>
        <dbReference type="Proteomes" id="UP000265618"/>
    </source>
</evidence>
<name>A0A9K3GIQ7_9EUKA</name>
<proteinExistence type="predicted"/>
<feature type="region of interest" description="Disordered" evidence="1">
    <location>
        <begin position="478"/>
        <end position="509"/>
    </location>
</feature>
<reference evidence="2 3" key="1">
    <citation type="journal article" date="2018" name="PLoS ONE">
        <title>The draft genome of Kipferlia bialata reveals reductive genome evolution in fornicate parasites.</title>
        <authorList>
            <person name="Tanifuji G."/>
            <person name="Takabayashi S."/>
            <person name="Kume K."/>
            <person name="Takagi M."/>
            <person name="Nakayama T."/>
            <person name="Kamikawa R."/>
            <person name="Inagaki Y."/>
            <person name="Hashimoto T."/>
        </authorList>
    </citation>
    <scope>NUCLEOTIDE SEQUENCE [LARGE SCALE GENOMIC DNA]</scope>
    <source>
        <strain evidence="2">NY0173</strain>
    </source>
</reference>
<dbReference type="GO" id="GO:0016279">
    <property type="term" value="F:protein-lysine N-methyltransferase activity"/>
    <property type="evidence" value="ECO:0007669"/>
    <property type="project" value="TreeGrafter"/>
</dbReference>
<feature type="non-terminal residue" evidence="2">
    <location>
        <position position="1"/>
    </location>
</feature>
<sequence length="509" mass="54825">DTILSIPSELVIHPTSLLSLALRKSDGDVVTLGEVLPDTLITRLGDLTDSELICLTLLLLSGQRERGVSSTPSITYPVSIEGAVVDIAPVLLDVYSVVLQPGEAVLERGSAPPSWPLSALSVLATTSVQEEIQDTRSAVLRNGAFAVHELIEWLRYDMKIRMHPSLESPETLATHYLALWGVVHSRAFLVAGDGPRHRWAGYVPVFDMLNHGSATLSDGVCMEGVVCANSQIVVEDSRVVLKATADIPARTPLLIDYSQGSLVPGSIQSGTSQAYFPFFARYGFIPGRTADSPPAPYSLAVHGSLANSQDEYIPYLFAVGGGASDEVLPSQGVLSLLGLLRVMGISGAQCTDRGIIGSVGRFFPHSLDAEFSLSSYLGQSLSASLSALTDGAPEEREKVEGEDAQTQYERVLYNQCLAMLHHEAHALRGAVDDVALVWRLYLTQGMPGRGVPLSAEDRAWLESVVPEAVSGYDDIAETEAAPEQDGWDDMDVDTPVAREVEEEEDVEWL</sequence>
<dbReference type="SUPFAM" id="SSF82199">
    <property type="entry name" value="SET domain"/>
    <property type="match status" value="1"/>
</dbReference>
<dbReference type="InterPro" id="IPR050600">
    <property type="entry name" value="SETD3_SETD6_MTase"/>
</dbReference>